<feature type="transmembrane region" description="Helical" evidence="5">
    <location>
        <begin position="6"/>
        <end position="25"/>
    </location>
</feature>
<organism evidence="6 7">
    <name type="scientific">Xanthomonas phaseoli pv. syngonii LMG 9055</name>
    <dbReference type="NCBI Taxonomy" id="1437878"/>
    <lineage>
        <taxon>Bacteria</taxon>
        <taxon>Pseudomonadati</taxon>
        <taxon>Pseudomonadota</taxon>
        <taxon>Gammaproteobacteria</taxon>
        <taxon>Lysobacterales</taxon>
        <taxon>Lysobacteraceae</taxon>
        <taxon>Xanthomonas</taxon>
    </lineage>
</organism>
<dbReference type="InterPro" id="IPR012451">
    <property type="entry name" value="DUF1656"/>
</dbReference>
<protein>
    <recommendedName>
        <fullName evidence="8">DUF1656 domain-containing protein</fullName>
    </recommendedName>
</protein>
<keyword evidence="1" id="KW-1003">Cell membrane</keyword>
<evidence type="ECO:0000256" key="3">
    <source>
        <dbReference type="ARBA" id="ARBA00022989"/>
    </source>
</evidence>
<dbReference type="Pfam" id="PF07869">
    <property type="entry name" value="DUF1656"/>
    <property type="match status" value="1"/>
</dbReference>
<evidence type="ECO:0000256" key="1">
    <source>
        <dbReference type="ARBA" id="ARBA00022475"/>
    </source>
</evidence>
<sequence length="52" mass="5782">MYGEFSLYGVFVPTLLALMTLAYLLNSGIAALLTRAGAYRYIWHPALFNLAL</sequence>
<evidence type="ECO:0000313" key="6">
    <source>
        <dbReference type="EMBL" id="OQP76256.1"/>
    </source>
</evidence>
<gene>
    <name evidence="6" type="ORF">IA54_009475</name>
</gene>
<evidence type="ECO:0000256" key="5">
    <source>
        <dbReference type="SAM" id="Phobius"/>
    </source>
</evidence>
<dbReference type="Proteomes" id="UP000050343">
    <property type="component" value="Unassembled WGS sequence"/>
</dbReference>
<evidence type="ECO:0008006" key="8">
    <source>
        <dbReference type="Google" id="ProtNLM"/>
    </source>
</evidence>
<keyword evidence="3 5" id="KW-1133">Transmembrane helix</keyword>
<dbReference type="EMBL" id="JPUO02000190">
    <property type="protein sequence ID" value="OQP76256.1"/>
    <property type="molecule type" value="Genomic_DNA"/>
</dbReference>
<reference evidence="6 7" key="1">
    <citation type="journal article" date="2016" name="Plant Pathol.">
        <title>Genetic characterization of strains named as Xanthomonas axonopodis pv. dieffenbachiae leads to a taxonomic revision of the X. axonopodis species complex.</title>
        <authorList>
            <person name="Constantin E.C."/>
            <person name="Cleenwerck I."/>
            <person name="Maes M."/>
            <person name="Baeyen S."/>
            <person name="Van Malderghem C."/>
            <person name="De Vos P."/>
            <person name="Cottyn B."/>
        </authorList>
    </citation>
    <scope>NUCLEOTIDE SEQUENCE [LARGE SCALE GENOMIC DNA]</scope>
    <source>
        <strain evidence="7">LMG9055</strain>
    </source>
</reference>
<evidence type="ECO:0000256" key="4">
    <source>
        <dbReference type="ARBA" id="ARBA00023136"/>
    </source>
</evidence>
<comment type="caution">
    <text evidence="6">The sequence shown here is derived from an EMBL/GenBank/DDBJ whole genome shotgun (WGS) entry which is preliminary data.</text>
</comment>
<accession>A0A1V9H0F2</accession>
<reference evidence="6 7" key="2">
    <citation type="journal article" date="2017" name="Plant Pathol.">
        <title>Pathogenicity and virulence gene content of Xanthomonas strains infecting Araceae, formerly known as Xanthomonas axonopodis pv. dieffenbachiae.</title>
        <authorList>
            <person name="Constantin E.C."/>
            <person name="Haegeman A."/>
            <person name="Van Vaerenbergh J."/>
            <person name="Baeyen S."/>
            <person name="Van Malderghem C."/>
            <person name="Maes M."/>
            <person name="Cottyn B."/>
        </authorList>
    </citation>
    <scope>NUCLEOTIDE SEQUENCE [LARGE SCALE GENOMIC DNA]</scope>
    <source>
        <strain evidence="7">LMG9055</strain>
    </source>
</reference>
<keyword evidence="4 5" id="KW-0472">Membrane</keyword>
<proteinExistence type="predicted"/>
<evidence type="ECO:0000313" key="7">
    <source>
        <dbReference type="Proteomes" id="UP000050343"/>
    </source>
</evidence>
<keyword evidence="2 5" id="KW-0812">Transmembrane</keyword>
<name>A0A1V9H0F2_9XANT</name>
<dbReference type="AlphaFoldDB" id="A0A1V9H0F2"/>
<evidence type="ECO:0000256" key="2">
    <source>
        <dbReference type="ARBA" id="ARBA00022692"/>
    </source>
</evidence>